<gene>
    <name evidence="1" type="ORF">FB45DRAFT_670086</name>
</gene>
<comment type="caution">
    <text evidence="1">The sequence shown here is derived from an EMBL/GenBank/DDBJ whole genome shotgun (WGS) entry which is preliminary data.</text>
</comment>
<feature type="non-terminal residue" evidence="1">
    <location>
        <position position="135"/>
    </location>
</feature>
<keyword evidence="2" id="KW-1185">Reference proteome</keyword>
<name>A0AAD7B131_9AGAR</name>
<feature type="non-terminal residue" evidence="1">
    <location>
        <position position="1"/>
    </location>
</feature>
<dbReference type="AlphaFoldDB" id="A0AAD7B131"/>
<organism evidence="1 2">
    <name type="scientific">Roridomyces roridus</name>
    <dbReference type="NCBI Taxonomy" id="1738132"/>
    <lineage>
        <taxon>Eukaryota</taxon>
        <taxon>Fungi</taxon>
        <taxon>Dikarya</taxon>
        <taxon>Basidiomycota</taxon>
        <taxon>Agaricomycotina</taxon>
        <taxon>Agaricomycetes</taxon>
        <taxon>Agaricomycetidae</taxon>
        <taxon>Agaricales</taxon>
        <taxon>Marasmiineae</taxon>
        <taxon>Mycenaceae</taxon>
        <taxon>Roridomyces</taxon>
    </lineage>
</organism>
<proteinExistence type="predicted"/>
<sequence length="135" mass="15123">LLEDLRVRLDEGYTFTSEQKKNIRVQVQDTIYEASRTAFIGMNADVMKKLTEHKDSMKLSVVFGNPLREKALFVLVKRICSSVRNSFRQDILNSICAETAVNLPDFAYASATKFKRGGPGLNLPVGFTVHVALLV</sequence>
<reference evidence="1" key="1">
    <citation type="submission" date="2023-03" db="EMBL/GenBank/DDBJ databases">
        <title>Massive genome expansion in bonnet fungi (Mycena s.s.) driven by repeated elements and novel gene families across ecological guilds.</title>
        <authorList>
            <consortium name="Lawrence Berkeley National Laboratory"/>
            <person name="Harder C.B."/>
            <person name="Miyauchi S."/>
            <person name="Viragh M."/>
            <person name="Kuo A."/>
            <person name="Thoen E."/>
            <person name="Andreopoulos B."/>
            <person name="Lu D."/>
            <person name="Skrede I."/>
            <person name="Drula E."/>
            <person name="Henrissat B."/>
            <person name="Morin E."/>
            <person name="Kohler A."/>
            <person name="Barry K."/>
            <person name="LaButti K."/>
            <person name="Morin E."/>
            <person name="Salamov A."/>
            <person name="Lipzen A."/>
            <person name="Mereny Z."/>
            <person name="Hegedus B."/>
            <person name="Baldrian P."/>
            <person name="Stursova M."/>
            <person name="Weitz H."/>
            <person name="Taylor A."/>
            <person name="Grigoriev I.V."/>
            <person name="Nagy L.G."/>
            <person name="Martin F."/>
            <person name="Kauserud H."/>
        </authorList>
    </citation>
    <scope>NUCLEOTIDE SEQUENCE</scope>
    <source>
        <strain evidence="1">9284</strain>
    </source>
</reference>
<protein>
    <submittedName>
        <fullName evidence="1">Uncharacterized protein</fullName>
    </submittedName>
</protein>
<evidence type="ECO:0000313" key="1">
    <source>
        <dbReference type="EMBL" id="KAJ7606700.1"/>
    </source>
</evidence>
<dbReference type="Proteomes" id="UP001221142">
    <property type="component" value="Unassembled WGS sequence"/>
</dbReference>
<dbReference type="EMBL" id="JARKIF010000055">
    <property type="protein sequence ID" value="KAJ7606700.1"/>
    <property type="molecule type" value="Genomic_DNA"/>
</dbReference>
<evidence type="ECO:0000313" key="2">
    <source>
        <dbReference type="Proteomes" id="UP001221142"/>
    </source>
</evidence>
<accession>A0AAD7B131</accession>